<evidence type="ECO:0000256" key="1">
    <source>
        <dbReference type="ARBA" id="ARBA00003135"/>
    </source>
</evidence>
<name>H8KY67_FRAAD</name>
<protein>
    <recommendedName>
        <fullName evidence="4">FAD assembly factor SdhE</fullName>
    </recommendedName>
</protein>
<gene>
    <name evidence="7" type="ordered locus">Fraau_1647</name>
</gene>
<comment type="function">
    <text evidence="1">An FAD assembly protein, which accelerates covalent attachment of the cofactor into other proteins. Plays an essential role in the assembly of succinate dehydrogenase (SDH, respiratory complex II), an enzyme complex that is a component of both the tricarboxylic acid cycle and the electron transport chain, and which couples the oxidation of succinate to fumarate with the reduction of ubiquinone (coenzyme Q) to ubiquinol. Required for flavinylation (covalent attachment of FAD) of the flavoprotein subunit SdhA of SDH and other flavinylated proteins as well.</text>
</comment>
<sequence>MNANLDASDEARFKRLQWRCRRGTRELDRLFGGWLERNYWLAEAETRQAFDALMEAQDPDLWDWVMGHARPPRADWQRIIDAIRAHHQL</sequence>
<dbReference type="PANTHER" id="PTHR39585">
    <property type="entry name" value="FAD ASSEMBLY FACTOR SDHE"/>
    <property type="match status" value="1"/>
</dbReference>
<evidence type="ECO:0000313" key="7">
    <source>
        <dbReference type="EMBL" id="AFC86061.1"/>
    </source>
</evidence>
<dbReference type="eggNOG" id="COG2938">
    <property type="taxonomic scope" value="Bacteria"/>
</dbReference>
<evidence type="ECO:0000256" key="2">
    <source>
        <dbReference type="ARBA" id="ARBA00004496"/>
    </source>
</evidence>
<dbReference type="InterPro" id="IPR050531">
    <property type="entry name" value="SdhE_FAD_assembly_factor"/>
</dbReference>
<reference evidence="7" key="1">
    <citation type="submission" date="2012-02" db="EMBL/GenBank/DDBJ databases">
        <title>The complete genome of Frateuria aurantia DSM 6220.</title>
        <authorList>
            <consortium name="US DOE Joint Genome Institute (JGI-PGF)"/>
            <person name="Lucas S."/>
            <person name="Copeland A."/>
            <person name="Lapidus A."/>
            <person name="Glavina del Rio T."/>
            <person name="Dalin E."/>
            <person name="Tice H."/>
            <person name="Bruce D."/>
            <person name="Goodwin L."/>
            <person name="Pitluck S."/>
            <person name="Peters L."/>
            <person name="Ovchinnikova G."/>
            <person name="Teshima H."/>
            <person name="Kyrpides N."/>
            <person name="Mavromatis K."/>
            <person name="Ivanova N."/>
            <person name="Brettin T."/>
            <person name="Detter J.C."/>
            <person name="Han C."/>
            <person name="Larimer F."/>
            <person name="Land M."/>
            <person name="Hauser L."/>
            <person name="Markowitz V."/>
            <person name="Cheng J.-F."/>
            <person name="Hugenholtz P."/>
            <person name="Woyke T."/>
            <person name="Wu D."/>
            <person name="Brambilla E."/>
            <person name="Klenk H.-P."/>
            <person name="Eisen J.A."/>
        </authorList>
    </citation>
    <scope>NUCLEOTIDE SEQUENCE</scope>
    <source>
        <strain evidence="7">DSM 6220</strain>
    </source>
</reference>
<dbReference type="Gene3D" id="1.10.150.250">
    <property type="entry name" value="Flavinator of succinate dehydrogenase"/>
    <property type="match status" value="1"/>
</dbReference>
<dbReference type="GO" id="GO:0005737">
    <property type="term" value="C:cytoplasm"/>
    <property type="evidence" value="ECO:0007669"/>
    <property type="project" value="UniProtKB-SubCell"/>
</dbReference>
<evidence type="ECO:0000313" key="8">
    <source>
        <dbReference type="Proteomes" id="UP000005234"/>
    </source>
</evidence>
<dbReference type="AlphaFoldDB" id="H8KY67"/>
<evidence type="ECO:0000256" key="3">
    <source>
        <dbReference type="ARBA" id="ARBA00008571"/>
    </source>
</evidence>
<keyword evidence="5" id="KW-0963">Cytoplasm</keyword>
<proteinExistence type="inferred from homology"/>
<dbReference type="OrthoDB" id="9180899at2"/>
<dbReference type="EMBL" id="CP003350">
    <property type="protein sequence ID" value="AFC86061.1"/>
    <property type="molecule type" value="Genomic_DNA"/>
</dbReference>
<comment type="subcellular location">
    <subcellularLocation>
        <location evidence="2">Cytoplasm</location>
    </subcellularLocation>
</comment>
<keyword evidence="6" id="KW-0143">Chaperone</keyword>
<comment type="similarity">
    <text evidence="3">Belongs to the SdhE FAD assembly factor family.</text>
</comment>
<dbReference type="SUPFAM" id="SSF109910">
    <property type="entry name" value="YgfY-like"/>
    <property type="match status" value="1"/>
</dbReference>
<evidence type="ECO:0000256" key="5">
    <source>
        <dbReference type="ARBA" id="ARBA00022490"/>
    </source>
</evidence>
<dbReference type="HOGENOM" id="CLU_103054_2_2_6"/>
<evidence type="ECO:0000256" key="4">
    <source>
        <dbReference type="ARBA" id="ARBA00019418"/>
    </source>
</evidence>
<accession>H8KY67</accession>
<organism evidence="7 8">
    <name type="scientific">Frateuria aurantia (strain ATCC 33424 / DSM 6220 / KCTC 2777 / LMG 1558 / NBRC 3245 / NCIMB 13370)</name>
    <name type="common">Acetobacter aurantius</name>
    <dbReference type="NCBI Taxonomy" id="767434"/>
    <lineage>
        <taxon>Bacteria</taxon>
        <taxon>Pseudomonadati</taxon>
        <taxon>Pseudomonadota</taxon>
        <taxon>Gammaproteobacteria</taxon>
        <taxon>Lysobacterales</taxon>
        <taxon>Rhodanobacteraceae</taxon>
        <taxon>Frateuria</taxon>
    </lineage>
</organism>
<dbReference type="RefSeq" id="WP_014403066.1">
    <property type="nucleotide sequence ID" value="NC_017033.1"/>
</dbReference>
<dbReference type="KEGG" id="fau:Fraau_1647"/>
<dbReference type="Proteomes" id="UP000005234">
    <property type="component" value="Chromosome"/>
</dbReference>
<dbReference type="InterPro" id="IPR036714">
    <property type="entry name" value="SDH_sf"/>
</dbReference>
<dbReference type="GO" id="GO:0006105">
    <property type="term" value="P:succinate metabolic process"/>
    <property type="evidence" value="ECO:0007669"/>
    <property type="project" value="TreeGrafter"/>
</dbReference>
<dbReference type="PANTHER" id="PTHR39585:SF1">
    <property type="entry name" value="FAD ASSEMBLY FACTOR SDHE"/>
    <property type="match status" value="1"/>
</dbReference>
<dbReference type="InterPro" id="IPR005631">
    <property type="entry name" value="SDH"/>
</dbReference>
<keyword evidence="8" id="KW-1185">Reference proteome</keyword>
<dbReference type="Pfam" id="PF03937">
    <property type="entry name" value="Sdh5"/>
    <property type="match status" value="1"/>
</dbReference>
<dbReference type="STRING" id="767434.Fraau_1647"/>
<evidence type="ECO:0000256" key="6">
    <source>
        <dbReference type="ARBA" id="ARBA00023186"/>
    </source>
</evidence>